<evidence type="ECO:0000313" key="2">
    <source>
        <dbReference type="Proteomes" id="UP000499080"/>
    </source>
</evidence>
<comment type="caution">
    <text evidence="1">The sequence shown here is derived from an EMBL/GenBank/DDBJ whole genome shotgun (WGS) entry which is preliminary data.</text>
</comment>
<keyword evidence="2" id="KW-1185">Reference proteome</keyword>
<evidence type="ECO:0000313" key="1">
    <source>
        <dbReference type="EMBL" id="GBN61240.1"/>
    </source>
</evidence>
<organism evidence="1 2">
    <name type="scientific">Araneus ventricosus</name>
    <name type="common">Orbweaver spider</name>
    <name type="synonym">Epeira ventricosa</name>
    <dbReference type="NCBI Taxonomy" id="182803"/>
    <lineage>
        <taxon>Eukaryota</taxon>
        <taxon>Metazoa</taxon>
        <taxon>Ecdysozoa</taxon>
        <taxon>Arthropoda</taxon>
        <taxon>Chelicerata</taxon>
        <taxon>Arachnida</taxon>
        <taxon>Araneae</taxon>
        <taxon>Araneomorphae</taxon>
        <taxon>Entelegynae</taxon>
        <taxon>Araneoidea</taxon>
        <taxon>Araneidae</taxon>
        <taxon>Araneus</taxon>
    </lineage>
</organism>
<protein>
    <submittedName>
        <fullName evidence="1">Uncharacterized protein</fullName>
    </submittedName>
</protein>
<sequence length="118" mass="13322">MNSNMTGSLLPRTADRTPKTLALQRDPSRSIFTPSFKRSPYIVSPRRPWRHMESSSTFKRISSPTRDIKKIPAPLRSHISLPVARFVPKFVAKVRGPDVAAARRPILTPVKLSSQPYD</sequence>
<proteinExistence type="predicted"/>
<dbReference type="EMBL" id="BGPR01138025">
    <property type="protein sequence ID" value="GBN61240.1"/>
    <property type="molecule type" value="Genomic_DNA"/>
</dbReference>
<dbReference type="Proteomes" id="UP000499080">
    <property type="component" value="Unassembled WGS sequence"/>
</dbReference>
<reference evidence="1 2" key="1">
    <citation type="journal article" date="2019" name="Sci. Rep.">
        <title>Orb-weaving spider Araneus ventricosus genome elucidates the spidroin gene catalogue.</title>
        <authorList>
            <person name="Kono N."/>
            <person name="Nakamura H."/>
            <person name="Ohtoshi R."/>
            <person name="Moran D.A.P."/>
            <person name="Shinohara A."/>
            <person name="Yoshida Y."/>
            <person name="Fujiwara M."/>
            <person name="Mori M."/>
            <person name="Tomita M."/>
            <person name="Arakawa K."/>
        </authorList>
    </citation>
    <scope>NUCLEOTIDE SEQUENCE [LARGE SCALE GENOMIC DNA]</scope>
</reference>
<accession>A0A4Y2QE94</accession>
<name>A0A4Y2QE94_ARAVE</name>
<gene>
    <name evidence="1" type="ORF">AVEN_203077_1</name>
</gene>
<dbReference type="AlphaFoldDB" id="A0A4Y2QE94"/>